<dbReference type="EMBL" id="JAIWYP010000012">
    <property type="protein sequence ID" value="KAH3726461.1"/>
    <property type="molecule type" value="Genomic_DNA"/>
</dbReference>
<proteinExistence type="predicted"/>
<sequence>MVDQPGFFLAGQNRDTSCSNSFNMEFSQDKIPQCLHWYIKQNGCPSDRDIVLHDTFICIR</sequence>
<organism evidence="1 2">
    <name type="scientific">Dreissena polymorpha</name>
    <name type="common">Zebra mussel</name>
    <name type="synonym">Mytilus polymorpha</name>
    <dbReference type="NCBI Taxonomy" id="45954"/>
    <lineage>
        <taxon>Eukaryota</taxon>
        <taxon>Metazoa</taxon>
        <taxon>Spiralia</taxon>
        <taxon>Lophotrochozoa</taxon>
        <taxon>Mollusca</taxon>
        <taxon>Bivalvia</taxon>
        <taxon>Autobranchia</taxon>
        <taxon>Heteroconchia</taxon>
        <taxon>Euheterodonta</taxon>
        <taxon>Imparidentia</taxon>
        <taxon>Neoheterodontei</taxon>
        <taxon>Myida</taxon>
        <taxon>Dreissenoidea</taxon>
        <taxon>Dreissenidae</taxon>
        <taxon>Dreissena</taxon>
    </lineage>
</organism>
<dbReference type="Proteomes" id="UP000828390">
    <property type="component" value="Unassembled WGS sequence"/>
</dbReference>
<comment type="caution">
    <text evidence="1">The sequence shown here is derived from an EMBL/GenBank/DDBJ whole genome shotgun (WGS) entry which is preliminary data.</text>
</comment>
<gene>
    <name evidence="1" type="ORF">DPMN_052328</name>
</gene>
<reference evidence="1" key="1">
    <citation type="journal article" date="2019" name="bioRxiv">
        <title>The Genome of the Zebra Mussel, Dreissena polymorpha: A Resource for Invasive Species Research.</title>
        <authorList>
            <person name="McCartney M.A."/>
            <person name="Auch B."/>
            <person name="Kono T."/>
            <person name="Mallez S."/>
            <person name="Zhang Y."/>
            <person name="Obille A."/>
            <person name="Becker A."/>
            <person name="Abrahante J.E."/>
            <person name="Garbe J."/>
            <person name="Badalamenti J.P."/>
            <person name="Herman A."/>
            <person name="Mangelson H."/>
            <person name="Liachko I."/>
            <person name="Sullivan S."/>
            <person name="Sone E.D."/>
            <person name="Koren S."/>
            <person name="Silverstein K.A.T."/>
            <person name="Beckman K.B."/>
            <person name="Gohl D.M."/>
        </authorList>
    </citation>
    <scope>NUCLEOTIDE SEQUENCE</scope>
    <source>
        <strain evidence="1">Duluth1</strain>
        <tissue evidence="1">Whole animal</tissue>
    </source>
</reference>
<keyword evidence="2" id="KW-1185">Reference proteome</keyword>
<name>A0A9D4HPQ5_DREPO</name>
<evidence type="ECO:0000313" key="1">
    <source>
        <dbReference type="EMBL" id="KAH3726461.1"/>
    </source>
</evidence>
<evidence type="ECO:0000313" key="2">
    <source>
        <dbReference type="Proteomes" id="UP000828390"/>
    </source>
</evidence>
<reference evidence="1" key="2">
    <citation type="submission" date="2020-11" db="EMBL/GenBank/DDBJ databases">
        <authorList>
            <person name="McCartney M.A."/>
            <person name="Auch B."/>
            <person name="Kono T."/>
            <person name="Mallez S."/>
            <person name="Becker A."/>
            <person name="Gohl D.M."/>
            <person name="Silverstein K.A.T."/>
            <person name="Koren S."/>
            <person name="Bechman K.B."/>
            <person name="Herman A."/>
            <person name="Abrahante J.E."/>
            <person name="Garbe J."/>
        </authorList>
    </citation>
    <scope>NUCLEOTIDE SEQUENCE</scope>
    <source>
        <strain evidence="1">Duluth1</strain>
        <tissue evidence="1">Whole animal</tissue>
    </source>
</reference>
<protein>
    <submittedName>
        <fullName evidence="1">Uncharacterized protein</fullName>
    </submittedName>
</protein>
<accession>A0A9D4HPQ5</accession>
<dbReference type="AlphaFoldDB" id="A0A9D4HPQ5"/>